<evidence type="ECO:0000256" key="2">
    <source>
        <dbReference type="ARBA" id="ARBA00023235"/>
    </source>
</evidence>
<dbReference type="GO" id="GO:0016853">
    <property type="term" value="F:isomerase activity"/>
    <property type="evidence" value="ECO:0007669"/>
    <property type="project" value="UniProtKB-KW"/>
</dbReference>
<dbReference type="Proteomes" id="UP000516013">
    <property type="component" value="Chromosome"/>
</dbReference>
<evidence type="ECO:0000256" key="3">
    <source>
        <dbReference type="PIRSR" id="PIRSR016184-1"/>
    </source>
</evidence>
<reference evidence="4 5" key="1">
    <citation type="submission" date="2020-08" db="EMBL/GenBank/DDBJ databases">
        <title>Complete genome sequence of Raphidiopsis curvispora isolated from drinking water reservoir in South Korea.</title>
        <authorList>
            <person name="Jeong J."/>
        </authorList>
    </citation>
    <scope>NUCLEOTIDE SEQUENCE [LARGE SCALE GENOMIC DNA]</scope>
    <source>
        <strain evidence="4 5">GIHE-G1</strain>
    </source>
</reference>
<dbReference type="PANTHER" id="PTHR13774">
    <property type="entry name" value="PHENAZINE BIOSYNTHESIS PROTEIN"/>
    <property type="match status" value="1"/>
</dbReference>
<sequence>MRTTNQKIIQVDAFTNKPFQGNPAAVCVLTNSQSDEWMQQVAQEMNLSETAFLLAENDGFNLRWFTPTTEVPLCGHATLASAYVLWSEGYLSPEQTARFYTKSGLLIAKKQDDWIELDFPVNHSQIVEPPPLLNEVLGVDYKSVYLNSLGYLVELASPQLVRQIQPDLQQMRLLPVRNVIVTSTGDLEYDFVSRFFAPGFGIDEDPVTGAAHCCLAPFWRHKLQKDSFLAYQASQRGGIVKVTYSGGNRVFLSGQAITIIRGELLSGTY</sequence>
<name>A0A7H0EXE4_9CYAN</name>
<dbReference type="GO" id="GO:0005737">
    <property type="term" value="C:cytoplasm"/>
    <property type="evidence" value="ECO:0007669"/>
    <property type="project" value="TreeGrafter"/>
</dbReference>
<dbReference type="SUPFAM" id="SSF54506">
    <property type="entry name" value="Diaminopimelate epimerase-like"/>
    <property type="match status" value="1"/>
</dbReference>
<evidence type="ECO:0000313" key="5">
    <source>
        <dbReference type="Proteomes" id="UP000516013"/>
    </source>
</evidence>
<dbReference type="AlphaFoldDB" id="A0A7H0EXE4"/>
<feature type="active site" evidence="3">
    <location>
        <position position="49"/>
    </location>
</feature>
<organism evidence="4 5">
    <name type="scientific">Cylindrospermopsis curvispora GIHE-G1</name>
    <dbReference type="NCBI Taxonomy" id="2666332"/>
    <lineage>
        <taxon>Bacteria</taxon>
        <taxon>Bacillati</taxon>
        <taxon>Cyanobacteriota</taxon>
        <taxon>Cyanophyceae</taxon>
        <taxon>Nostocales</taxon>
        <taxon>Aphanizomenonaceae</taxon>
        <taxon>Cylindrospermopsis</taxon>
    </lineage>
</organism>
<keyword evidence="5" id="KW-1185">Reference proteome</keyword>
<gene>
    <name evidence="4" type="ORF">IAR63_11065</name>
</gene>
<dbReference type="PIRSF" id="PIRSF016184">
    <property type="entry name" value="PhzC_PhzF"/>
    <property type="match status" value="1"/>
</dbReference>
<dbReference type="EMBL" id="CP060822">
    <property type="protein sequence ID" value="QNP28460.1"/>
    <property type="molecule type" value="Genomic_DNA"/>
</dbReference>
<dbReference type="InterPro" id="IPR003719">
    <property type="entry name" value="Phenazine_PhzF-like"/>
</dbReference>
<dbReference type="NCBIfam" id="TIGR00654">
    <property type="entry name" value="PhzF_family"/>
    <property type="match status" value="1"/>
</dbReference>
<comment type="similarity">
    <text evidence="1">Belongs to the PhzF family.</text>
</comment>
<dbReference type="Pfam" id="PF02567">
    <property type="entry name" value="PhzC-PhzF"/>
    <property type="match status" value="1"/>
</dbReference>
<dbReference type="RefSeq" id="WP_187705310.1">
    <property type="nucleotide sequence ID" value="NZ_CP060822.1"/>
</dbReference>
<proteinExistence type="inferred from homology"/>
<dbReference type="Gene3D" id="3.10.310.10">
    <property type="entry name" value="Diaminopimelate Epimerase, Chain A, domain 1"/>
    <property type="match status" value="2"/>
</dbReference>
<protein>
    <submittedName>
        <fullName evidence="4">PhzF family phenazine biosynthesis protein</fullName>
    </submittedName>
</protein>
<dbReference type="PANTHER" id="PTHR13774:SF17">
    <property type="entry name" value="PHENAZINE BIOSYNTHESIS-LIKE DOMAIN-CONTAINING PROTEIN"/>
    <property type="match status" value="1"/>
</dbReference>
<accession>A0A7H0EXE4</accession>
<dbReference type="KEGG" id="ccur:IAR63_11065"/>
<evidence type="ECO:0000313" key="4">
    <source>
        <dbReference type="EMBL" id="QNP28460.1"/>
    </source>
</evidence>
<evidence type="ECO:0000256" key="1">
    <source>
        <dbReference type="ARBA" id="ARBA00008270"/>
    </source>
</evidence>
<keyword evidence="2" id="KW-0413">Isomerase</keyword>